<evidence type="ECO:0000256" key="6">
    <source>
        <dbReference type="SAM" id="SignalP"/>
    </source>
</evidence>
<feature type="domain" description="ShKT" evidence="8">
    <location>
        <begin position="574"/>
        <end position="605"/>
    </location>
</feature>
<evidence type="ECO:0008006" key="11">
    <source>
        <dbReference type="Google" id="ProtNLM"/>
    </source>
</evidence>
<gene>
    <name evidence="9" type="ORF">BINO364_LOCUS10145</name>
</gene>
<comment type="caution">
    <text evidence="5">Lacks conserved residue(s) required for the propagation of feature annotation.</text>
</comment>
<evidence type="ECO:0000259" key="7">
    <source>
        <dbReference type="PROSITE" id="PS50900"/>
    </source>
</evidence>
<evidence type="ECO:0000256" key="1">
    <source>
        <dbReference type="ARBA" id="ARBA00004613"/>
    </source>
</evidence>
<dbReference type="GO" id="GO:0004222">
    <property type="term" value="F:metalloendopeptidase activity"/>
    <property type="evidence" value="ECO:0007669"/>
    <property type="project" value="TreeGrafter"/>
</dbReference>
<dbReference type="PANTHER" id="PTHR13723">
    <property type="entry name" value="ADAMTS A DISINTEGRIN AND METALLOPROTEASE WITH THROMBOSPONDIN MOTIFS PROTEASE"/>
    <property type="match status" value="1"/>
</dbReference>
<dbReference type="GO" id="GO:0031012">
    <property type="term" value="C:extracellular matrix"/>
    <property type="evidence" value="ECO:0007669"/>
    <property type="project" value="TreeGrafter"/>
</dbReference>
<dbReference type="InterPro" id="IPR010909">
    <property type="entry name" value="PLAC"/>
</dbReference>
<evidence type="ECO:0000256" key="4">
    <source>
        <dbReference type="ARBA" id="ARBA00022737"/>
    </source>
</evidence>
<sequence length="605" mass="65290">MKPLATIFIIFMIIVVGREVLSATGSRDVHCGRRLVSGLFARPRLPLGYSYITTVPTGACRLNISEIVASDNYIALKITNGSYIMNGEFAVSTPGTYEAAGARFVYTREAGLDSVFALGPIQYDIDIMILYTHPNPNIKYEYFTESLPGEVDIESVTKSNLPELTISPKHTRRHHGFDSHLKPQYPDSAGLTKDVSSEGVLENVIGGRKFVWKILSYTQCSRSCGGGIQVGKYRCVEVSSTGDREISPVHCTGTPPAGKRRRCGGIQCAPRWRAAAWSSCPQCGPATRTRIVGCVQDHSRGITKISDKKCPAPKPSTIDTCNIPDCSSLSATRHIERAKPRVVTDAFRDGPVYTIAVNASEDIGPEYSFSAGVGSWLYTDWSECVGWCVGGGLQTRAVRCADPSGCPHTAPDTFRACTPLVSCEPHDGHWFTGEWSPCSSSCGGKQVRGVLCIGGSGRHLKDSACKEPKPVQEQSCGGECPPQWYYSDWGQCIGNCTVGAGVQRRTVVCTRAGDAGGAAGERACAAPPAAARACAPACDPLIPPDLTIESQKSATELPITTQRTTQPSIDKKDCEDKLSNCVLAVQARLCHYKYYIQNCCDSCRL</sequence>
<dbReference type="InterPro" id="IPR050439">
    <property type="entry name" value="ADAMTS_ADAMTS-like"/>
</dbReference>
<dbReference type="InterPro" id="IPR036383">
    <property type="entry name" value="TSP1_rpt_sf"/>
</dbReference>
<dbReference type="PROSITE" id="PS50092">
    <property type="entry name" value="TSP1"/>
    <property type="match status" value="4"/>
</dbReference>
<dbReference type="OrthoDB" id="5781878at2759"/>
<dbReference type="Pfam" id="PF05986">
    <property type="entry name" value="ADAMTS_spacer1"/>
    <property type="match status" value="1"/>
</dbReference>
<feature type="disulfide bond" evidence="5">
    <location>
        <begin position="590"/>
        <end position="603"/>
    </location>
</feature>
<dbReference type="Proteomes" id="UP000838878">
    <property type="component" value="Chromosome 4"/>
</dbReference>
<comment type="subcellular location">
    <subcellularLocation>
        <location evidence="1">Secreted</location>
    </subcellularLocation>
</comment>
<feature type="signal peptide" evidence="6">
    <location>
        <begin position="1"/>
        <end position="17"/>
    </location>
</feature>
<organism evidence="9 10">
    <name type="scientific">Brenthis ino</name>
    <name type="common">lesser marbled fritillary</name>
    <dbReference type="NCBI Taxonomy" id="405034"/>
    <lineage>
        <taxon>Eukaryota</taxon>
        <taxon>Metazoa</taxon>
        <taxon>Ecdysozoa</taxon>
        <taxon>Arthropoda</taxon>
        <taxon>Hexapoda</taxon>
        <taxon>Insecta</taxon>
        <taxon>Pterygota</taxon>
        <taxon>Neoptera</taxon>
        <taxon>Endopterygota</taxon>
        <taxon>Lepidoptera</taxon>
        <taxon>Glossata</taxon>
        <taxon>Ditrysia</taxon>
        <taxon>Papilionoidea</taxon>
        <taxon>Nymphalidae</taxon>
        <taxon>Heliconiinae</taxon>
        <taxon>Argynnini</taxon>
        <taxon>Brenthis</taxon>
    </lineage>
</organism>
<accession>A0A8J9YE69</accession>
<evidence type="ECO:0000256" key="5">
    <source>
        <dbReference type="PROSITE-ProRule" id="PRU01005"/>
    </source>
</evidence>
<dbReference type="SUPFAM" id="SSF82895">
    <property type="entry name" value="TSP-1 type 1 repeat"/>
    <property type="match status" value="2"/>
</dbReference>
<evidence type="ECO:0000256" key="2">
    <source>
        <dbReference type="ARBA" id="ARBA00022525"/>
    </source>
</evidence>
<dbReference type="GO" id="GO:0030198">
    <property type="term" value="P:extracellular matrix organization"/>
    <property type="evidence" value="ECO:0007669"/>
    <property type="project" value="TreeGrafter"/>
</dbReference>
<evidence type="ECO:0000313" key="10">
    <source>
        <dbReference type="Proteomes" id="UP000838878"/>
    </source>
</evidence>
<name>A0A8J9YE69_9NEOP</name>
<keyword evidence="10" id="KW-1185">Reference proteome</keyword>
<dbReference type="Pfam" id="PF19030">
    <property type="entry name" value="TSP1_ADAMTS"/>
    <property type="match status" value="2"/>
</dbReference>
<feature type="chain" id="PRO_5035479067" description="PLAC domain-containing protein" evidence="6">
    <location>
        <begin position="18"/>
        <end position="605"/>
    </location>
</feature>
<evidence type="ECO:0000313" key="9">
    <source>
        <dbReference type="EMBL" id="CAH0724436.1"/>
    </source>
</evidence>
<feature type="domain" description="PLAC" evidence="7">
    <location>
        <begin position="570"/>
        <end position="605"/>
    </location>
</feature>
<evidence type="ECO:0000259" key="8">
    <source>
        <dbReference type="PROSITE" id="PS51670"/>
    </source>
</evidence>
<dbReference type="PROSITE" id="PS50900">
    <property type="entry name" value="PLAC"/>
    <property type="match status" value="1"/>
</dbReference>
<keyword evidence="2" id="KW-0964">Secreted</keyword>
<keyword evidence="4" id="KW-0677">Repeat</keyword>
<dbReference type="PANTHER" id="PTHR13723:SF281">
    <property type="entry name" value="PAPILIN"/>
    <property type="match status" value="1"/>
</dbReference>
<dbReference type="Gene3D" id="2.60.120.830">
    <property type="match status" value="1"/>
</dbReference>
<dbReference type="GO" id="GO:0006508">
    <property type="term" value="P:proteolysis"/>
    <property type="evidence" value="ECO:0007669"/>
    <property type="project" value="TreeGrafter"/>
</dbReference>
<feature type="non-terminal residue" evidence="9">
    <location>
        <position position="605"/>
    </location>
</feature>
<keyword evidence="3 6" id="KW-0732">Signal</keyword>
<dbReference type="PROSITE" id="PS51670">
    <property type="entry name" value="SHKT"/>
    <property type="match status" value="1"/>
</dbReference>
<dbReference type="InterPro" id="IPR000884">
    <property type="entry name" value="TSP1_rpt"/>
</dbReference>
<dbReference type="EMBL" id="OV170224">
    <property type="protein sequence ID" value="CAH0724436.1"/>
    <property type="molecule type" value="Genomic_DNA"/>
</dbReference>
<dbReference type="Pfam" id="PF08686">
    <property type="entry name" value="PLAC"/>
    <property type="match status" value="1"/>
</dbReference>
<dbReference type="InterPro" id="IPR010294">
    <property type="entry name" value="ADAMTS_spacer1"/>
</dbReference>
<feature type="disulfide bond" evidence="5">
    <location>
        <begin position="581"/>
        <end position="599"/>
    </location>
</feature>
<keyword evidence="5" id="KW-1015">Disulfide bond</keyword>
<dbReference type="InterPro" id="IPR003582">
    <property type="entry name" value="ShKT_dom"/>
</dbReference>
<dbReference type="GO" id="GO:0005576">
    <property type="term" value="C:extracellular region"/>
    <property type="evidence" value="ECO:0007669"/>
    <property type="project" value="UniProtKB-SubCell"/>
</dbReference>
<dbReference type="Gene3D" id="2.20.100.10">
    <property type="entry name" value="Thrombospondin type-1 (TSP1) repeat"/>
    <property type="match status" value="1"/>
</dbReference>
<evidence type="ECO:0000256" key="3">
    <source>
        <dbReference type="ARBA" id="ARBA00022729"/>
    </source>
</evidence>
<dbReference type="AlphaFoldDB" id="A0A8J9YE69"/>
<reference evidence="9" key="1">
    <citation type="submission" date="2021-12" db="EMBL/GenBank/DDBJ databases">
        <authorList>
            <person name="Martin H S."/>
        </authorList>
    </citation>
    <scope>NUCLEOTIDE SEQUENCE</scope>
</reference>
<proteinExistence type="predicted"/>
<protein>
    <recommendedName>
        <fullName evidence="11">PLAC domain-containing protein</fullName>
    </recommendedName>
</protein>
<dbReference type="SMART" id="SM00209">
    <property type="entry name" value="TSP1"/>
    <property type="match status" value="4"/>
</dbReference>